<evidence type="ECO:0000313" key="1">
    <source>
        <dbReference type="EMBL" id="CAB4121370.1"/>
    </source>
</evidence>
<proteinExistence type="predicted"/>
<dbReference type="EMBL" id="LR796145">
    <property type="protein sequence ID" value="CAB4121370.1"/>
    <property type="molecule type" value="Genomic_DNA"/>
</dbReference>
<dbReference type="InterPro" id="IPR010064">
    <property type="entry name" value="HK97-gp10_tail"/>
</dbReference>
<name>A0A6J5KM58_9CAUD</name>
<reference evidence="1" key="1">
    <citation type="submission" date="2020-04" db="EMBL/GenBank/DDBJ databases">
        <authorList>
            <person name="Chiriac C."/>
            <person name="Salcher M."/>
            <person name="Ghai R."/>
            <person name="Kavagutti S V."/>
        </authorList>
    </citation>
    <scope>NUCLEOTIDE SEQUENCE</scope>
</reference>
<sequence length="188" mass="20797">MDNSINVDVRGIEELQLLLLELPKKIAKNALRAAVYAGAKTVADEAKLRAPVYTGPVSQGHPPPGTLKRSIITKQIPEKSNQFNQTFYVTVRKGKKYQKQGKKGNLSQDAFYANWVEYGHHYAPKGKHGYGSRAKAMQAVRSGSAVISGSMYIAAHPFMRPAFDSKKTEAQDAICTRLSQRIEEAFKS</sequence>
<dbReference type="Pfam" id="PF04883">
    <property type="entry name" value="HK97-gp10_like"/>
    <property type="match status" value="1"/>
</dbReference>
<accession>A0A6J5KM58</accession>
<organism evidence="1">
    <name type="scientific">uncultured Caudovirales phage</name>
    <dbReference type="NCBI Taxonomy" id="2100421"/>
    <lineage>
        <taxon>Viruses</taxon>
        <taxon>Duplodnaviria</taxon>
        <taxon>Heunggongvirae</taxon>
        <taxon>Uroviricota</taxon>
        <taxon>Caudoviricetes</taxon>
        <taxon>Peduoviridae</taxon>
        <taxon>Maltschvirus</taxon>
        <taxon>Maltschvirus maltsch</taxon>
    </lineage>
</organism>
<gene>
    <name evidence="1" type="ORF">UFOVP13_47</name>
</gene>
<dbReference type="NCBIfam" id="TIGR01725">
    <property type="entry name" value="phge_HK97_gp10"/>
    <property type="match status" value="1"/>
</dbReference>
<protein>
    <submittedName>
        <fullName evidence="1">Phge_HK97_gp10, phage protein, HK97 gp10 family</fullName>
    </submittedName>
</protein>